<dbReference type="InterPro" id="IPR017896">
    <property type="entry name" value="4Fe4S_Fe-S-bd"/>
</dbReference>
<dbReference type="PROSITE" id="PS00645">
    <property type="entry name" value="COMPLEX1_51K_2"/>
    <property type="match status" value="1"/>
</dbReference>
<dbReference type="FunFam" id="1.20.1440.230:FF:000002">
    <property type="entry name" value="NADH-quinone oxidoreductase subunit F"/>
    <property type="match status" value="1"/>
</dbReference>
<dbReference type="GO" id="GO:0008137">
    <property type="term" value="F:NADH dehydrogenase (ubiquinone) activity"/>
    <property type="evidence" value="ECO:0007669"/>
    <property type="project" value="InterPro"/>
</dbReference>
<dbReference type="PANTHER" id="PTHR43578:SF3">
    <property type="entry name" value="NADH-QUINONE OXIDOREDUCTASE SUBUNIT F"/>
    <property type="match status" value="1"/>
</dbReference>
<dbReference type="GO" id="GO:0046872">
    <property type="term" value="F:metal ion binding"/>
    <property type="evidence" value="ECO:0007669"/>
    <property type="project" value="UniProtKB-KW"/>
</dbReference>
<gene>
    <name evidence="7" type="ORF">COS91_02640</name>
</gene>
<dbReference type="InterPro" id="IPR019554">
    <property type="entry name" value="Soluble_ligand-bd"/>
</dbReference>
<accession>A0A2M6ZHB5</accession>
<dbReference type="InterPro" id="IPR037207">
    <property type="entry name" value="Nuop51_4Fe4S-bd_sf"/>
</dbReference>
<dbReference type="InterPro" id="IPR036249">
    <property type="entry name" value="Thioredoxin-like_sf"/>
</dbReference>
<keyword evidence="3" id="KW-0479">Metal-binding</keyword>
<proteinExistence type="inferred from homology"/>
<dbReference type="SUPFAM" id="SSF142984">
    <property type="entry name" value="Nqo1 middle domain-like"/>
    <property type="match status" value="1"/>
</dbReference>
<dbReference type="Pfam" id="PF01512">
    <property type="entry name" value="Complex1_51K"/>
    <property type="match status" value="1"/>
</dbReference>
<dbReference type="Gene3D" id="3.10.20.600">
    <property type="match status" value="1"/>
</dbReference>
<protein>
    <submittedName>
        <fullName evidence="7">NADH-quinone oxidoreductase subunit F</fullName>
    </submittedName>
</protein>
<dbReference type="Gene3D" id="3.40.30.10">
    <property type="entry name" value="Glutaredoxin"/>
    <property type="match status" value="1"/>
</dbReference>
<dbReference type="InterPro" id="IPR017900">
    <property type="entry name" value="4Fe4S_Fe_S_CS"/>
</dbReference>
<dbReference type="Pfam" id="PF10531">
    <property type="entry name" value="SLBB"/>
    <property type="match status" value="1"/>
</dbReference>
<dbReference type="InterPro" id="IPR011538">
    <property type="entry name" value="Nuo51_FMN-bd"/>
</dbReference>
<dbReference type="SUPFAM" id="SSF54862">
    <property type="entry name" value="4Fe-4S ferredoxins"/>
    <property type="match status" value="1"/>
</dbReference>
<dbReference type="SMART" id="SM00928">
    <property type="entry name" value="NADH_4Fe-4S"/>
    <property type="match status" value="1"/>
</dbReference>
<dbReference type="FunFam" id="3.40.50.11540:FF:000001">
    <property type="entry name" value="NADH dehydrogenase [ubiquinone] flavoprotein 1, mitochondrial"/>
    <property type="match status" value="1"/>
</dbReference>
<feature type="domain" description="4Fe-4S ferredoxin-type" evidence="6">
    <location>
        <begin position="560"/>
        <end position="589"/>
    </location>
</feature>
<keyword evidence="5" id="KW-0411">Iron-sulfur</keyword>
<dbReference type="Pfam" id="PF10589">
    <property type="entry name" value="NADH_4Fe-4S"/>
    <property type="match status" value="1"/>
</dbReference>
<evidence type="ECO:0000256" key="1">
    <source>
        <dbReference type="ARBA" id="ARBA00007523"/>
    </source>
</evidence>
<dbReference type="CDD" id="cd02980">
    <property type="entry name" value="TRX_Fd_family"/>
    <property type="match status" value="1"/>
</dbReference>
<feature type="non-terminal residue" evidence="7">
    <location>
        <position position="610"/>
    </location>
</feature>
<name>A0A2M6ZHB5_9BACT</name>
<evidence type="ECO:0000259" key="6">
    <source>
        <dbReference type="PROSITE" id="PS51379"/>
    </source>
</evidence>
<keyword evidence="4" id="KW-0408">Iron</keyword>
<dbReference type="SUPFAM" id="SSF140490">
    <property type="entry name" value="Nqo1C-terminal domain-like"/>
    <property type="match status" value="1"/>
</dbReference>
<evidence type="ECO:0000313" key="8">
    <source>
        <dbReference type="Proteomes" id="UP000229227"/>
    </source>
</evidence>
<dbReference type="Pfam" id="PF13237">
    <property type="entry name" value="Fer4_10"/>
    <property type="match status" value="1"/>
</dbReference>
<dbReference type="Proteomes" id="UP000229227">
    <property type="component" value="Unassembled WGS sequence"/>
</dbReference>
<dbReference type="PROSITE" id="PS00198">
    <property type="entry name" value="4FE4S_FER_1"/>
    <property type="match status" value="1"/>
</dbReference>
<dbReference type="Pfam" id="PF01257">
    <property type="entry name" value="2Fe-2S_thioredx"/>
    <property type="match status" value="1"/>
</dbReference>
<dbReference type="SUPFAM" id="SSF52833">
    <property type="entry name" value="Thioredoxin-like"/>
    <property type="match status" value="1"/>
</dbReference>
<dbReference type="GO" id="GO:0010181">
    <property type="term" value="F:FMN binding"/>
    <property type="evidence" value="ECO:0007669"/>
    <property type="project" value="InterPro"/>
</dbReference>
<dbReference type="PROSITE" id="PS51379">
    <property type="entry name" value="4FE4S_FER_2"/>
    <property type="match status" value="2"/>
</dbReference>
<dbReference type="InterPro" id="IPR001949">
    <property type="entry name" value="NADH-UbQ_OxRdtase_51kDa_CS"/>
</dbReference>
<feature type="domain" description="4Fe-4S ferredoxin-type" evidence="6">
    <location>
        <begin position="590"/>
        <end position="610"/>
    </location>
</feature>
<dbReference type="PANTHER" id="PTHR43578">
    <property type="entry name" value="NADH-QUINONE OXIDOREDUCTASE SUBUNIT F"/>
    <property type="match status" value="1"/>
</dbReference>
<evidence type="ECO:0000256" key="4">
    <source>
        <dbReference type="ARBA" id="ARBA00023004"/>
    </source>
</evidence>
<evidence type="ECO:0000256" key="2">
    <source>
        <dbReference type="ARBA" id="ARBA00022485"/>
    </source>
</evidence>
<sequence length="610" mass="66742">MKKITTPEELDSFRKSLLEKEKSGMVYVSVCLGTGCQAYGSKNVAESLKQEIEKQRLSEKVKIKTTGCHGFCERGPIVVIRPTGIFYQKVKPEDAHEIVNRTVMNGELIEHLLYVEPGTEKKVIYEKDVPFYKKQNRIVSGNNGSIDPADIEDYIRIGGYSALPKTLFKMSPEEIIEEIKKSGLMGRGGGGFPTGVKWESCREAHGEPKYVLCNAEEGNPGAFMDRSLLEGNPHSVLEGMIIGAYAIGSNEGYIYVRMEYPLAVERLKIAIAQAEEYGLLGKNILGSGLDFTIKINRGGGAFVCGESTALMASIEGKVGEPRTKYIHTVESGLWEKPSNLNNVKTWANVPLIINKGAEWYSKIGTTKSKGTKIFSLVGKINNTGLIEIPMGMTLREIIYDIGGGIPGGKKFKAVQTGGPSGGCIPEEFIDLRVDYDELTKVGSMMGSGGMIVMDENTCMVDIAKYFLTFLADESCGKCVPCREGVYRMLKIVTAITEGKGKEEDIPLLEELSKTIVDTSLCALGGTAPNPVMSTIKYFKNEYEAHIKEKKCPAGVCKALIRYEILADKCTGCGACLKSCPQEAISGEKKKVHKITQEKCIKCGICMDTCK</sequence>
<dbReference type="SUPFAM" id="SSF142019">
    <property type="entry name" value="Nqo1 FMN-binding domain-like"/>
    <property type="match status" value="1"/>
</dbReference>
<dbReference type="AlphaFoldDB" id="A0A2M6ZHB5"/>
<keyword evidence="2" id="KW-0004">4Fe-4S</keyword>
<evidence type="ECO:0000256" key="5">
    <source>
        <dbReference type="ARBA" id="ARBA00023014"/>
    </source>
</evidence>
<dbReference type="InterPro" id="IPR037225">
    <property type="entry name" value="Nuo51_FMN-bd_sf"/>
</dbReference>
<comment type="caution">
    <text evidence="7">The sequence shown here is derived from an EMBL/GenBank/DDBJ whole genome shotgun (WGS) entry which is preliminary data.</text>
</comment>
<dbReference type="FunFam" id="3.40.30.10:FF:000544">
    <property type="entry name" value="Hydrogenase subunit HymB, putative"/>
    <property type="match status" value="1"/>
</dbReference>
<evidence type="ECO:0000313" key="7">
    <source>
        <dbReference type="EMBL" id="PIU51777.1"/>
    </source>
</evidence>
<dbReference type="InterPro" id="IPR019575">
    <property type="entry name" value="Nuop51_4Fe4S-bd"/>
</dbReference>
<dbReference type="GO" id="GO:0051539">
    <property type="term" value="F:4 iron, 4 sulfur cluster binding"/>
    <property type="evidence" value="ECO:0007669"/>
    <property type="project" value="UniProtKB-KW"/>
</dbReference>
<dbReference type="EMBL" id="PEWN01000043">
    <property type="protein sequence ID" value="PIU51777.1"/>
    <property type="molecule type" value="Genomic_DNA"/>
</dbReference>
<organism evidence="7 8">
    <name type="scientific">Candidatus Desantisbacteria bacterium CG07_land_8_20_14_0_80_39_15</name>
    <dbReference type="NCBI Taxonomy" id="1974549"/>
    <lineage>
        <taxon>Bacteria</taxon>
        <taxon>Candidatus Desantisiibacteriota</taxon>
    </lineage>
</organism>
<dbReference type="Gene3D" id="1.20.1440.230">
    <property type="entry name" value="NADH-ubiquinone oxidoreductase 51kDa subunit, iron-sulphur binding domain"/>
    <property type="match status" value="1"/>
</dbReference>
<dbReference type="Gene3D" id="6.10.250.1450">
    <property type="match status" value="1"/>
</dbReference>
<dbReference type="Gene3D" id="3.40.50.11540">
    <property type="entry name" value="NADH-ubiquinone oxidoreductase 51kDa subunit"/>
    <property type="match status" value="1"/>
</dbReference>
<evidence type="ECO:0000256" key="3">
    <source>
        <dbReference type="ARBA" id="ARBA00022723"/>
    </source>
</evidence>
<dbReference type="Gene3D" id="3.30.70.20">
    <property type="match status" value="1"/>
</dbReference>
<reference evidence="8" key="1">
    <citation type="submission" date="2017-09" db="EMBL/GenBank/DDBJ databases">
        <title>Depth-based differentiation of microbial function through sediment-hosted aquifers and enrichment of novel symbionts in the deep terrestrial subsurface.</title>
        <authorList>
            <person name="Probst A.J."/>
            <person name="Ladd B."/>
            <person name="Jarett J.K."/>
            <person name="Geller-Mcgrath D.E."/>
            <person name="Sieber C.M.K."/>
            <person name="Emerson J.B."/>
            <person name="Anantharaman K."/>
            <person name="Thomas B.C."/>
            <person name="Malmstrom R."/>
            <person name="Stieglmeier M."/>
            <person name="Klingl A."/>
            <person name="Woyke T."/>
            <person name="Ryan C.M."/>
            <person name="Banfield J.F."/>
        </authorList>
    </citation>
    <scope>NUCLEOTIDE SEQUENCE [LARGE SCALE GENOMIC DNA]</scope>
</reference>
<comment type="similarity">
    <text evidence="1">Belongs to the complex I 51 kDa subunit family.</text>
</comment>